<keyword evidence="9" id="KW-0175">Coiled coil</keyword>
<evidence type="ECO:0000256" key="12">
    <source>
        <dbReference type="SAM" id="SignalP"/>
    </source>
</evidence>
<evidence type="ECO:0000256" key="5">
    <source>
        <dbReference type="ARBA" id="ARBA00022729"/>
    </source>
</evidence>
<keyword evidence="3" id="KW-0050">Antiport</keyword>
<keyword evidence="5 12" id="KW-0732">Signal</keyword>
<dbReference type="GO" id="GO:0016020">
    <property type="term" value="C:membrane"/>
    <property type="evidence" value="ECO:0007669"/>
    <property type="project" value="UniProtKB-SubCell"/>
</dbReference>
<dbReference type="PANTHER" id="PTHR16254">
    <property type="entry name" value="POTASSIUM/PROTON ANTIPORTER-RELATED"/>
    <property type="match status" value="1"/>
</dbReference>
<evidence type="ECO:0000313" key="14">
    <source>
        <dbReference type="EMBL" id="CAH0378345.1"/>
    </source>
</evidence>
<organism evidence="14 15">
    <name type="scientific">Pelagomonas calceolata</name>
    <dbReference type="NCBI Taxonomy" id="35677"/>
    <lineage>
        <taxon>Eukaryota</taxon>
        <taxon>Sar</taxon>
        <taxon>Stramenopiles</taxon>
        <taxon>Ochrophyta</taxon>
        <taxon>Pelagophyceae</taxon>
        <taxon>Pelagomonadales</taxon>
        <taxon>Pelagomonadaceae</taxon>
        <taxon>Pelagomonas</taxon>
    </lineage>
</organism>
<dbReference type="Gene3D" id="1.20.1530.20">
    <property type="match status" value="2"/>
</dbReference>
<feature type="transmembrane region" description="Helical" evidence="11">
    <location>
        <begin position="338"/>
        <end position="360"/>
    </location>
</feature>
<evidence type="ECO:0000256" key="10">
    <source>
        <dbReference type="SAM" id="MobiDB-lite"/>
    </source>
</evidence>
<evidence type="ECO:0000313" key="15">
    <source>
        <dbReference type="Proteomes" id="UP000789595"/>
    </source>
</evidence>
<evidence type="ECO:0000259" key="13">
    <source>
        <dbReference type="Pfam" id="PF00999"/>
    </source>
</evidence>
<feature type="chain" id="PRO_5035178379" description="Cation/H+ exchanger transmembrane domain-containing protein" evidence="12">
    <location>
        <begin position="17"/>
        <end position="700"/>
    </location>
</feature>
<dbReference type="PANTHER" id="PTHR16254:SF14">
    <property type="entry name" value="TRANSMEMBRANE AND COILED-COIL DOMAIN-CONTAINING PROTEIN 3"/>
    <property type="match status" value="1"/>
</dbReference>
<dbReference type="InterPro" id="IPR045158">
    <property type="entry name" value="KEA4/5/6-like"/>
</dbReference>
<keyword evidence="4 11" id="KW-0812">Transmembrane</keyword>
<evidence type="ECO:0000256" key="9">
    <source>
        <dbReference type="SAM" id="Coils"/>
    </source>
</evidence>
<accession>A0A8J2SYW5</accession>
<feature type="transmembrane region" description="Helical" evidence="11">
    <location>
        <begin position="514"/>
        <end position="533"/>
    </location>
</feature>
<dbReference type="GO" id="GO:0015386">
    <property type="term" value="F:potassium:proton antiporter activity"/>
    <property type="evidence" value="ECO:0007669"/>
    <property type="project" value="InterPro"/>
</dbReference>
<feature type="region of interest" description="Disordered" evidence="10">
    <location>
        <begin position="293"/>
        <end position="332"/>
    </location>
</feature>
<feature type="transmembrane region" description="Helical" evidence="11">
    <location>
        <begin position="268"/>
        <end position="288"/>
    </location>
</feature>
<comment type="caution">
    <text evidence="14">The sequence shown here is derived from an EMBL/GenBank/DDBJ whole genome shotgun (WGS) entry which is preliminary data.</text>
</comment>
<evidence type="ECO:0000256" key="8">
    <source>
        <dbReference type="ARBA" id="ARBA00023136"/>
    </source>
</evidence>
<keyword evidence="15" id="KW-1185">Reference proteome</keyword>
<evidence type="ECO:0000256" key="11">
    <source>
        <dbReference type="SAM" id="Phobius"/>
    </source>
</evidence>
<feature type="transmembrane region" description="Helical" evidence="11">
    <location>
        <begin position="571"/>
        <end position="593"/>
    </location>
</feature>
<dbReference type="Proteomes" id="UP000789595">
    <property type="component" value="Unassembled WGS sequence"/>
</dbReference>
<feature type="transmembrane region" description="Helical" evidence="11">
    <location>
        <begin position="599"/>
        <end position="619"/>
    </location>
</feature>
<dbReference type="OrthoDB" id="1654420at2759"/>
<keyword evidence="7" id="KW-0406">Ion transport</keyword>
<dbReference type="InterPro" id="IPR006153">
    <property type="entry name" value="Cation/H_exchanger_TM"/>
</dbReference>
<name>A0A8J2SYW5_9STRA</name>
<feature type="transmembrane region" description="Helical" evidence="11">
    <location>
        <begin position="539"/>
        <end position="559"/>
    </location>
</feature>
<feature type="transmembrane region" description="Helical" evidence="11">
    <location>
        <begin position="489"/>
        <end position="507"/>
    </location>
</feature>
<dbReference type="AlphaFoldDB" id="A0A8J2SYW5"/>
<dbReference type="EMBL" id="CAKKNE010000005">
    <property type="protein sequence ID" value="CAH0378345.1"/>
    <property type="molecule type" value="Genomic_DNA"/>
</dbReference>
<proteinExistence type="predicted"/>
<feature type="coiled-coil region" evidence="9">
    <location>
        <begin position="87"/>
        <end position="121"/>
    </location>
</feature>
<feature type="transmembrane region" description="Helical" evidence="11">
    <location>
        <begin position="631"/>
        <end position="653"/>
    </location>
</feature>
<keyword evidence="6 11" id="KW-1133">Transmembrane helix</keyword>
<reference evidence="14" key="1">
    <citation type="submission" date="2021-11" db="EMBL/GenBank/DDBJ databases">
        <authorList>
            <consortium name="Genoscope - CEA"/>
            <person name="William W."/>
        </authorList>
    </citation>
    <scope>NUCLEOTIDE SEQUENCE</scope>
</reference>
<comment type="subcellular location">
    <subcellularLocation>
        <location evidence="1">Membrane</location>
        <topology evidence="1">Multi-pass membrane protein</topology>
    </subcellularLocation>
</comment>
<feature type="signal peptide" evidence="12">
    <location>
        <begin position="1"/>
        <end position="16"/>
    </location>
</feature>
<evidence type="ECO:0000256" key="3">
    <source>
        <dbReference type="ARBA" id="ARBA00022449"/>
    </source>
</evidence>
<gene>
    <name evidence="14" type="ORF">PECAL_5P28560</name>
</gene>
<evidence type="ECO:0000256" key="4">
    <source>
        <dbReference type="ARBA" id="ARBA00022692"/>
    </source>
</evidence>
<dbReference type="Pfam" id="PF00999">
    <property type="entry name" value="Na_H_Exchanger"/>
    <property type="match status" value="1"/>
</dbReference>
<feature type="domain" description="Cation/H+ exchanger transmembrane" evidence="13">
    <location>
        <begin position="225"/>
        <end position="650"/>
    </location>
</feature>
<protein>
    <recommendedName>
        <fullName evidence="13">Cation/H+ exchanger transmembrane domain-containing protein</fullName>
    </recommendedName>
</protein>
<evidence type="ECO:0000256" key="6">
    <source>
        <dbReference type="ARBA" id="ARBA00022989"/>
    </source>
</evidence>
<dbReference type="InterPro" id="IPR038770">
    <property type="entry name" value="Na+/solute_symporter_sf"/>
</dbReference>
<evidence type="ECO:0000256" key="7">
    <source>
        <dbReference type="ARBA" id="ARBA00023065"/>
    </source>
</evidence>
<feature type="transmembrane region" description="Helical" evidence="11">
    <location>
        <begin position="440"/>
        <end position="462"/>
    </location>
</feature>
<evidence type="ECO:0000256" key="2">
    <source>
        <dbReference type="ARBA" id="ARBA00022448"/>
    </source>
</evidence>
<sequence length="700" mass="75233">MRALLLAACLLTTTNSDGPPRKRLRGAVREIGDVQDELVRSEHRARRVERDLDVVLSAFSNGTRAFSRRRRRSGGDDGFERALGKRLQEMRDDLTALVRTINATRNELAEARQAVGTTEKALESARGAERRARLADRLRDGRAAVDYESGEVAGLVGLLSPHELRRLVSQVGSTNATALEAHLLRESFSQGGGSRKFVKARSRVDPAKLHLDARFLQDVVALSLATAVGGLVAALVHAPHTLGYMVGGVVVGPSGLDLVRNLEQTETVAQFGSIFLLFSHGLMYSHYLDRKKRRVRRKSTPSSPKTSPLKKRQTSFQMSYHSSESDEGEDDEAPRDAAFAWGLGLVLLLGVVFAVLVPAALGGDQSSAERSLVAAAFALSSSSTVLATLKEAKLEGTRFGHTIVEMLSVQDLVLAPLLALPTAVHELRERDQRKHPESSMVMWVAQVAGGYITAIVVVVLFARRALPRALGALQRIGETGDAQDAKKSATTASFGLCVVGYALAMALLGDRLKLSHEAGALFAGLVLVGTPHVDRAKRAVAPLAALFGGMYVASLGLVVSPRYLQNHASAVVAHVLFVVCVKVAVTAPVVYALGFSKQAAAGAGAVFAQVSEVALFVAARAHELELLARHTYLDVLSTTIVLLAVAPLFIHGLRRVDRRHFLEADRESRRGGLVADLAQLPLLIFGRVGSLVLRRPARSA</sequence>
<evidence type="ECO:0000256" key="1">
    <source>
        <dbReference type="ARBA" id="ARBA00004141"/>
    </source>
</evidence>
<keyword evidence="2" id="KW-0813">Transport</keyword>
<keyword evidence="8 11" id="KW-0472">Membrane</keyword>